<evidence type="ECO:0000313" key="2">
    <source>
        <dbReference type="EMBL" id="KAA3525901.1"/>
    </source>
</evidence>
<dbReference type="RefSeq" id="WP_060715482.1">
    <property type="nucleotide sequence ID" value="NZ_JAALYE010000004.1"/>
</dbReference>
<proteinExistence type="predicted"/>
<name>A0A368NU03_AGRVI</name>
<sequence>MAPTLSRIRAVVSLLKEPPWPTLLTFSLTGWLAMAFTSHGNDALDLCISASGALLDRGWRAFQVQIWMMSVTGVALSLMIMLIAMMSLILRDPIMHIWNRSLKRRRVRSLGMFFVSYCGLWAVCAPLLVVLGMLLRVAASLVDLPVLLLALGLVGFWQITPWKQRILNQCHWTPRLSAFGWSADRDCLRYGLREGGLCVGTCWALMVLPFAVHDYHLLFMAAASAIMVSERLRPGRPARWTIAGPAGLVYQGALKRLRPTTNTVPGFFDGCDQSRHAEKSA</sequence>
<keyword evidence="1" id="KW-0812">Transmembrane</keyword>
<feature type="transmembrane region" description="Helical" evidence="1">
    <location>
        <begin position="110"/>
        <end position="131"/>
    </location>
</feature>
<evidence type="ECO:0008006" key="4">
    <source>
        <dbReference type="Google" id="ProtNLM"/>
    </source>
</evidence>
<accession>A0A368NU03</accession>
<dbReference type="AlphaFoldDB" id="A0A368NU03"/>
<keyword evidence="1" id="KW-0472">Membrane</keyword>
<reference evidence="2 3" key="1">
    <citation type="submission" date="2018-08" db="EMBL/GenBank/DDBJ databases">
        <title>Genome sequencing of Agrobacterium vitis strain ICMP 10754.</title>
        <authorList>
            <person name="Visnovsky S.B."/>
            <person name="Pitman A.R."/>
        </authorList>
    </citation>
    <scope>NUCLEOTIDE SEQUENCE [LARGE SCALE GENOMIC DNA]</scope>
    <source>
        <strain evidence="2 3">ICMP 10754</strain>
    </source>
</reference>
<evidence type="ECO:0000313" key="3">
    <source>
        <dbReference type="Proteomes" id="UP000436911"/>
    </source>
</evidence>
<gene>
    <name evidence="2" type="ORF">DXT89_17825</name>
</gene>
<comment type="caution">
    <text evidence="2">The sequence shown here is derived from an EMBL/GenBank/DDBJ whole genome shotgun (WGS) entry which is preliminary data.</text>
</comment>
<feature type="transmembrane region" description="Helical" evidence="1">
    <location>
        <begin position="64"/>
        <end position="90"/>
    </location>
</feature>
<protein>
    <recommendedName>
        <fullName evidence="4">DUF2182 domain-containing protein</fullName>
    </recommendedName>
</protein>
<feature type="transmembrane region" description="Helical" evidence="1">
    <location>
        <begin position="137"/>
        <end position="157"/>
    </location>
</feature>
<keyword evidence="1" id="KW-1133">Transmembrane helix</keyword>
<evidence type="ECO:0000256" key="1">
    <source>
        <dbReference type="SAM" id="Phobius"/>
    </source>
</evidence>
<organism evidence="2 3">
    <name type="scientific">Agrobacterium vitis</name>
    <name type="common">Rhizobium vitis</name>
    <dbReference type="NCBI Taxonomy" id="373"/>
    <lineage>
        <taxon>Bacteria</taxon>
        <taxon>Pseudomonadati</taxon>
        <taxon>Pseudomonadota</taxon>
        <taxon>Alphaproteobacteria</taxon>
        <taxon>Hyphomicrobiales</taxon>
        <taxon>Rhizobiaceae</taxon>
        <taxon>Rhizobium/Agrobacterium group</taxon>
        <taxon>Agrobacterium</taxon>
    </lineage>
</organism>
<dbReference type="EMBL" id="QUSG01000009">
    <property type="protein sequence ID" value="KAA3525901.1"/>
    <property type="molecule type" value="Genomic_DNA"/>
</dbReference>
<dbReference type="InterPro" id="IPR018688">
    <property type="entry name" value="PpoB2-like"/>
</dbReference>
<dbReference type="Proteomes" id="UP000436911">
    <property type="component" value="Unassembled WGS sequence"/>
</dbReference>
<dbReference type="Pfam" id="PF09948">
    <property type="entry name" value="PpoB2"/>
    <property type="match status" value="1"/>
</dbReference>